<feature type="region of interest" description="Disordered" evidence="1">
    <location>
        <begin position="335"/>
        <end position="354"/>
    </location>
</feature>
<dbReference type="Proteomes" id="UP000719412">
    <property type="component" value="Unassembled WGS sequence"/>
</dbReference>
<sequence>MTLLHHWTIVVPVETRRILLQLYFPITRILLGKYVVGVDVLTRRILIRMFLVKFVGRLEALSGAAVAAEARTSTPVPRTRRVPVAVRVPKSRALRMREIVHKVKNRVAILLASLEKMRTFGLLDIYDMDEMLKKAQARGSVVGREKVWSLAFRDDLVIVAKSEREMKEMMRGLGKYVRKKELEVNVEKTKMVVFNERMRKSEENEWRWEGRKIERNGRYKASQKNMGRKNKHQKRKRKAPRVLERNSCQSYGKTRFKLERSAKASARQKKLVRICPQLNNLRVDRETPGYIVRKERKRNRLRVKAGKRVAKFEDKMNGREEYRILRECWKEKKENTEKKREMLPTGMPVKKCKD</sequence>
<protein>
    <recommendedName>
        <fullName evidence="4">Reverse transcriptase domain-containing protein</fullName>
    </recommendedName>
</protein>
<evidence type="ECO:0000256" key="1">
    <source>
        <dbReference type="SAM" id="MobiDB-lite"/>
    </source>
</evidence>
<organism evidence="2 3">
    <name type="scientific">Tenebrio molitor</name>
    <name type="common">Yellow mealworm beetle</name>
    <dbReference type="NCBI Taxonomy" id="7067"/>
    <lineage>
        <taxon>Eukaryota</taxon>
        <taxon>Metazoa</taxon>
        <taxon>Ecdysozoa</taxon>
        <taxon>Arthropoda</taxon>
        <taxon>Hexapoda</taxon>
        <taxon>Insecta</taxon>
        <taxon>Pterygota</taxon>
        <taxon>Neoptera</taxon>
        <taxon>Endopterygota</taxon>
        <taxon>Coleoptera</taxon>
        <taxon>Polyphaga</taxon>
        <taxon>Cucujiformia</taxon>
        <taxon>Tenebrionidae</taxon>
        <taxon>Tenebrio</taxon>
    </lineage>
</organism>
<reference evidence="2" key="1">
    <citation type="journal article" date="2020" name="J Insects Food Feed">
        <title>The yellow mealworm (Tenebrio molitor) genome: a resource for the emerging insects as food and feed industry.</title>
        <authorList>
            <person name="Eriksson T."/>
            <person name="Andere A."/>
            <person name="Kelstrup H."/>
            <person name="Emery V."/>
            <person name="Picard C."/>
        </authorList>
    </citation>
    <scope>NUCLEOTIDE SEQUENCE</scope>
    <source>
        <strain evidence="2">Stoneville</strain>
        <tissue evidence="2">Whole head</tissue>
    </source>
</reference>
<gene>
    <name evidence="2" type="ORF">GEV33_009321</name>
</gene>
<feature type="region of interest" description="Disordered" evidence="1">
    <location>
        <begin position="217"/>
        <end position="244"/>
    </location>
</feature>
<reference evidence="2" key="2">
    <citation type="submission" date="2021-08" db="EMBL/GenBank/DDBJ databases">
        <authorList>
            <person name="Eriksson T."/>
        </authorList>
    </citation>
    <scope>NUCLEOTIDE SEQUENCE</scope>
    <source>
        <strain evidence="2">Stoneville</strain>
        <tissue evidence="2">Whole head</tissue>
    </source>
</reference>
<dbReference type="AlphaFoldDB" id="A0A8J6HF09"/>
<evidence type="ECO:0000313" key="3">
    <source>
        <dbReference type="Proteomes" id="UP000719412"/>
    </source>
</evidence>
<dbReference type="EMBL" id="JABDTM020025246">
    <property type="protein sequence ID" value="KAH0813469.1"/>
    <property type="molecule type" value="Genomic_DNA"/>
</dbReference>
<name>A0A8J6HF09_TENMO</name>
<evidence type="ECO:0008006" key="4">
    <source>
        <dbReference type="Google" id="ProtNLM"/>
    </source>
</evidence>
<feature type="compositionally biased region" description="Basic residues" evidence="1">
    <location>
        <begin position="226"/>
        <end position="240"/>
    </location>
</feature>
<comment type="caution">
    <text evidence="2">The sequence shown here is derived from an EMBL/GenBank/DDBJ whole genome shotgun (WGS) entry which is preliminary data.</text>
</comment>
<evidence type="ECO:0000313" key="2">
    <source>
        <dbReference type="EMBL" id="KAH0813469.1"/>
    </source>
</evidence>
<proteinExistence type="predicted"/>
<accession>A0A8J6HF09</accession>
<keyword evidence="3" id="KW-1185">Reference proteome</keyword>